<dbReference type="Proteomes" id="UP000326852">
    <property type="component" value="Unassembled WGS sequence"/>
</dbReference>
<accession>A0A5N6MHA4</accession>
<reference evidence="10 11" key="1">
    <citation type="submission" date="2019-08" db="EMBL/GenBank/DDBJ databases">
        <title>Arthrobacter sp. nov., isolated from plateau pika and Tibetan wild ass.</title>
        <authorList>
            <person name="Ge Y."/>
        </authorList>
    </citation>
    <scope>NUCLEOTIDE SEQUENCE [LARGE SCALE GENOMIC DNA]</scope>
    <source>
        <strain evidence="10 11">785</strain>
    </source>
</reference>
<proteinExistence type="inferred from homology"/>
<feature type="domain" description="PPIase FKBP-type" evidence="9">
    <location>
        <begin position="211"/>
        <end position="296"/>
    </location>
</feature>
<dbReference type="PROSITE" id="PS51257">
    <property type="entry name" value="PROKAR_LIPOPROTEIN"/>
    <property type="match status" value="1"/>
</dbReference>
<evidence type="ECO:0000256" key="5">
    <source>
        <dbReference type="PROSITE-ProRule" id="PRU00277"/>
    </source>
</evidence>
<sequence>MRKVLAILLPFLLFLTACSGGDSTEGGGPLSSVKIERGEDGTAPKVEFDEPLSADEPTLTRVNDGDGNELAEGQTASIRLMMVDPESGEAGQESYTAEAAEDIALDDALKQGNEQMYSALKGAPVGSDFAYYIPGDEEAGTEAQFVIFTLTDARDIPKRAWGSDVAPVDGLPTVELDDNGKPTITVPKTDAPTELVSQELKTGDGAVVEADDTVTVQYHGVKWSDGTVFDSSWERNAPSTFGLDQVISAWTDGLAGKKVGSQVLIVAPPATAYGASEGNELQNETLVFVVDILEAK</sequence>
<dbReference type="PROSITE" id="PS50059">
    <property type="entry name" value="FKBP_PPIASE"/>
    <property type="match status" value="1"/>
</dbReference>
<feature type="chain" id="PRO_5038884086" description="Peptidyl-prolyl cis-trans isomerase" evidence="8">
    <location>
        <begin position="20"/>
        <end position="296"/>
    </location>
</feature>
<dbReference type="PANTHER" id="PTHR43811">
    <property type="entry name" value="FKBP-TYPE PEPTIDYL-PROLYL CIS-TRANS ISOMERASE FKPA"/>
    <property type="match status" value="1"/>
</dbReference>
<organism evidence="10 11">
    <name type="scientific">Arthrobacter yangruifuii</name>
    <dbReference type="NCBI Taxonomy" id="2606616"/>
    <lineage>
        <taxon>Bacteria</taxon>
        <taxon>Bacillati</taxon>
        <taxon>Actinomycetota</taxon>
        <taxon>Actinomycetes</taxon>
        <taxon>Micrococcales</taxon>
        <taxon>Micrococcaceae</taxon>
        <taxon>Arthrobacter</taxon>
    </lineage>
</organism>
<evidence type="ECO:0000256" key="8">
    <source>
        <dbReference type="SAM" id="SignalP"/>
    </source>
</evidence>
<keyword evidence="11" id="KW-1185">Reference proteome</keyword>
<dbReference type="AlphaFoldDB" id="A0A5N6MHA4"/>
<evidence type="ECO:0000259" key="9">
    <source>
        <dbReference type="PROSITE" id="PS50059"/>
    </source>
</evidence>
<dbReference type="Gene3D" id="3.10.50.40">
    <property type="match status" value="1"/>
</dbReference>
<dbReference type="PANTHER" id="PTHR43811:SF19">
    <property type="entry name" value="39 KDA FK506-BINDING NUCLEAR PROTEIN"/>
    <property type="match status" value="1"/>
</dbReference>
<evidence type="ECO:0000256" key="7">
    <source>
        <dbReference type="SAM" id="MobiDB-lite"/>
    </source>
</evidence>
<evidence type="ECO:0000256" key="3">
    <source>
        <dbReference type="ARBA" id="ARBA00023110"/>
    </source>
</evidence>
<dbReference type="Pfam" id="PF00254">
    <property type="entry name" value="FKBP_C"/>
    <property type="match status" value="1"/>
</dbReference>
<dbReference type="EC" id="5.2.1.8" evidence="6"/>
<dbReference type="EMBL" id="VTFX01000004">
    <property type="protein sequence ID" value="KAD3632803.1"/>
    <property type="molecule type" value="Genomic_DNA"/>
</dbReference>
<comment type="catalytic activity">
    <reaction evidence="1 5 6">
        <text>[protein]-peptidylproline (omega=180) = [protein]-peptidylproline (omega=0)</text>
        <dbReference type="Rhea" id="RHEA:16237"/>
        <dbReference type="Rhea" id="RHEA-COMP:10747"/>
        <dbReference type="Rhea" id="RHEA-COMP:10748"/>
        <dbReference type="ChEBI" id="CHEBI:83833"/>
        <dbReference type="ChEBI" id="CHEBI:83834"/>
        <dbReference type="EC" id="5.2.1.8"/>
    </reaction>
</comment>
<evidence type="ECO:0000313" key="11">
    <source>
        <dbReference type="Proteomes" id="UP000326852"/>
    </source>
</evidence>
<gene>
    <name evidence="10" type="ORF">GD627_08010</name>
</gene>
<dbReference type="InterPro" id="IPR001179">
    <property type="entry name" value="PPIase_FKBP_dom"/>
</dbReference>
<dbReference type="RefSeq" id="WP_152272081.1">
    <property type="nucleotide sequence ID" value="NZ_VTFX01000004.1"/>
</dbReference>
<keyword evidence="8" id="KW-0732">Signal</keyword>
<evidence type="ECO:0000256" key="2">
    <source>
        <dbReference type="ARBA" id="ARBA00006577"/>
    </source>
</evidence>
<evidence type="ECO:0000256" key="4">
    <source>
        <dbReference type="ARBA" id="ARBA00023235"/>
    </source>
</evidence>
<evidence type="ECO:0000256" key="1">
    <source>
        <dbReference type="ARBA" id="ARBA00000971"/>
    </source>
</evidence>
<comment type="caution">
    <text evidence="10">The sequence shown here is derived from an EMBL/GenBank/DDBJ whole genome shotgun (WGS) entry which is preliminary data.</text>
</comment>
<comment type="similarity">
    <text evidence="2 6">Belongs to the FKBP-type PPIase family.</text>
</comment>
<name>A0A5N6MHA4_9MICC</name>
<dbReference type="GO" id="GO:0003755">
    <property type="term" value="F:peptidyl-prolyl cis-trans isomerase activity"/>
    <property type="evidence" value="ECO:0007669"/>
    <property type="project" value="UniProtKB-UniRule"/>
</dbReference>
<keyword evidence="3 5" id="KW-0697">Rotamase</keyword>
<feature type="signal peptide" evidence="8">
    <location>
        <begin position="1"/>
        <end position="19"/>
    </location>
</feature>
<dbReference type="SUPFAM" id="SSF54534">
    <property type="entry name" value="FKBP-like"/>
    <property type="match status" value="1"/>
</dbReference>
<dbReference type="InterPro" id="IPR046357">
    <property type="entry name" value="PPIase_dom_sf"/>
</dbReference>
<feature type="region of interest" description="Disordered" evidence="7">
    <location>
        <begin position="22"/>
        <end position="49"/>
    </location>
</feature>
<feature type="compositionally biased region" description="Basic and acidic residues" evidence="7">
    <location>
        <begin position="34"/>
        <end position="48"/>
    </location>
</feature>
<protein>
    <recommendedName>
        <fullName evidence="6">Peptidyl-prolyl cis-trans isomerase</fullName>
        <ecNumber evidence="6">5.2.1.8</ecNumber>
    </recommendedName>
</protein>
<evidence type="ECO:0000256" key="6">
    <source>
        <dbReference type="RuleBase" id="RU003915"/>
    </source>
</evidence>
<evidence type="ECO:0000313" key="10">
    <source>
        <dbReference type="EMBL" id="KAD3632803.1"/>
    </source>
</evidence>
<keyword evidence="4 5" id="KW-0413">Isomerase</keyword>